<dbReference type="InterPro" id="IPR036641">
    <property type="entry name" value="HPT_dom_sf"/>
</dbReference>
<keyword evidence="8" id="KW-0418">Kinase</keyword>
<dbReference type="EC" id="2.7.13.3" evidence="2"/>
<sequence length="693" mass="75910">MFDRKEMMEAFLCEANEELQKLEIEILALEQSGDSETSIKRIFRVAHTLKGSSAAMGFDEMKTLTHEMENVLDGIRQGRLRVSTELVNVLFACLDALNALRDDIEAEREAQTPTDRIVERLRAIGSGEAGAGGSAAGSGEPGHQGEGGGQAPFEVGEQDAAAIKQAEREGMQAYECLVKLADTCEMRLVRYYVVAERFNSGGQVIATIPELHMDLDVPELRFLVVSGLGEAELKAKIEQIMDVSKVSVARYALTEAPSSEPQIAVAAAAPEVRQAPGAAPVKEQEQKRSSQTIRVGVDRIENMMNLVGELVIDQTRITQLGHLLRDRYPVDENLEMLEQVANHFTRVIGELQESVMKTRMLPIGQLFNRFPRMMRDLSQNLNKDIHLIMEGEETELDRTVIEEIGDPLIHLLRNAIDHGIESKEARLASGKPLVGTVRMTAAHQENQVVLTVEDDGAGIDPERIKQSAVRKGLLTQQAADALTEQECIELVFMPGFSTASTISDVSGRGVGMDIVRNHIEKLNGLIDVQTKPGQGTTFIIKLPLTLAILRGLLVNLGPSTFALPMGSVVEIVRYSTRDIYTLKGQPVVKNRERVIPLLWLHDHFNLPRRKRTRDHVFVVVVGVAEKRIGLIVDELIGNQEIVVKSVGSYIGKIEGVSGATILGDGSVALILDVTGIFQLAGTPKKIGSAPDAE</sequence>
<dbReference type="InterPro" id="IPR010808">
    <property type="entry name" value="CheA_P2-bd"/>
</dbReference>
<name>A0ABV5KIR2_9BACL</name>
<dbReference type="SUPFAM" id="SSF55052">
    <property type="entry name" value="CheY-binding domain of CheA"/>
    <property type="match status" value="1"/>
</dbReference>
<evidence type="ECO:0000256" key="7">
    <source>
        <dbReference type="ARBA" id="ARBA00022741"/>
    </source>
</evidence>
<dbReference type="SMART" id="SM00387">
    <property type="entry name" value="HATPase_c"/>
    <property type="match status" value="1"/>
</dbReference>
<feature type="modified residue" description="Phosphohistidine" evidence="11">
    <location>
        <position position="47"/>
    </location>
</feature>
<dbReference type="EMBL" id="JBHMDO010000008">
    <property type="protein sequence ID" value="MFB9325112.1"/>
    <property type="molecule type" value="Genomic_DNA"/>
</dbReference>
<dbReference type="InterPro" id="IPR004105">
    <property type="entry name" value="CheA-like_dim"/>
</dbReference>
<dbReference type="PROSITE" id="PS50894">
    <property type="entry name" value="HPT"/>
    <property type="match status" value="1"/>
</dbReference>
<proteinExistence type="predicted"/>
<evidence type="ECO:0000259" key="14">
    <source>
        <dbReference type="PROSITE" id="PS50851"/>
    </source>
</evidence>
<keyword evidence="7" id="KW-0547">Nucleotide-binding</keyword>
<feature type="domain" description="CheW-like" evidence="14">
    <location>
        <begin position="548"/>
        <end position="682"/>
    </location>
</feature>
<dbReference type="InterPro" id="IPR051315">
    <property type="entry name" value="Bact_Chemotaxis_CheA"/>
</dbReference>
<feature type="region of interest" description="Disordered" evidence="12">
    <location>
        <begin position="128"/>
        <end position="153"/>
    </location>
</feature>
<dbReference type="Gene3D" id="1.20.120.160">
    <property type="entry name" value="HPT domain"/>
    <property type="match status" value="1"/>
</dbReference>
<evidence type="ECO:0000313" key="16">
    <source>
        <dbReference type="EMBL" id="MFB9325112.1"/>
    </source>
</evidence>
<dbReference type="Gene3D" id="2.30.30.40">
    <property type="entry name" value="SH3 Domains"/>
    <property type="match status" value="1"/>
</dbReference>
<evidence type="ECO:0000256" key="6">
    <source>
        <dbReference type="ARBA" id="ARBA00022679"/>
    </source>
</evidence>
<dbReference type="SMART" id="SM00073">
    <property type="entry name" value="HPT"/>
    <property type="match status" value="1"/>
</dbReference>
<dbReference type="CDD" id="cd00731">
    <property type="entry name" value="CheA_reg"/>
    <property type="match status" value="1"/>
</dbReference>
<dbReference type="CDD" id="cd16916">
    <property type="entry name" value="HATPase_CheA-like"/>
    <property type="match status" value="1"/>
</dbReference>
<comment type="catalytic activity">
    <reaction evidence="1">
        <text>ATP + protein L-histidine = ADP + protein N-phospho-L-histidine.</text>
        <dbReference type="EC" id="2.7.13.3"/>
    </reaction>
</comment>
<evidence type="ECO:0000256" key="1">
    <source>
        <dbReference type="ARBA" id="ARBA00000085"/>
    </source>
</evidence>
<protein>
    <recommendedName>
        <fullName evidence="3">Chemotaxis protein CheA</fullName>
        <ecNumber evidence="2">2.7.13.3</ecNumber>
    </recommendedName>
</protein>
<dbReference type="SUPFAM" id="SSF47384">
    <property type="entry name" value="Homodimeric domain of signal transducing histidine kinase"/>
    <property type="match status" value="1"/>
</dbReference>
<evidence type="ECO:0000256" key="12">
    <source>
        <dbReference type="SAM" id="MobiDB-lite"/>
    </source>
</evidence>
<dbReference type="Pfam" id="PF01584">
    <property type="entry name" value="CheW"/>
    <property type="match status" value="1"/>
</dbReference>
<keyword evidence="10" id="KW-0902">Two-component regulatory system</keyword>
<dbReference type="Proteomes" id="UP001589747">
    <property type="component" value="Unassembled WGS sequence"/>
</dbReference>
<evidence type="ECO:0000256" key="3">
    <source>
        <dbReference type="ARBA" id="ARBA00021495"/>
    </source>
</evidence>
<evidence type="ECO:0000256" key="5">
    <source>
        <dbReference type="ARBA" id="ARBA00022553"/>
    </source>
</evidence>
<evidence type="ECO:0000313" key="17">
    <source>
        <dbReference type="Proteomes" id="UP001589747"/>
    </source>
</evidence>
<keyword evidence="17" id="KW-1185">Reference proteome</keyword>
<accession>A0ABV5KIR2</accession>
<keyword evidence="5 11" id="KW-0597">Phosphoprotein</keyword>
<evidence type="ECO:0000259" key="13">
    <source>
        <dbReference type="PROSITE" id="PS50109"/>
    </source>
</evidence>
<comment type="caution">
    <text evidence="16">The sequence shown here is derived from an EMBL/GenBank/DDBJ whole genome shotgun (WGS) entry which is preliminary data.</text>
</comment>
<keyword evidence="6" id="KW-0808">Transferase</keyword>
<dbReference type="PROSITE" id="PS50851">
    <property type="entry name" value="CHEW"/>
    <property type="match status" value="1"/>
</dbReference>
<evidence type="ECO:0000256" key="8">
    <source>
        <dbReference type="ARBA" id="ARBA00022777"/>
    </source>
</evidence>
<evidence type="ECO:0000256" key="2">
    <source>
        <dbReference type="ARBA" id="ARBA00012438"/>
    </source>
</evidence>
<dbReference type="InterPro" id="IPR003594">
    <property type="entry name" value="HATPase_dom"/>
</dbReference>
<feature type="domain" description="Histidine kinase" evidence="13">
    <location>
        <begin position="305"/>
        <end position="546"/>
    </location>
</feature>
<feature type="domain" description="HPt" evidence="15">
    <location>
        <begin position="1"/>
        <end position="104"/>
    </location>
</feature>
<dbReference type="SUPFAM" id="SSF55874">
    <property type="entry name" value="ATPase domain of HSP90 chaperone/DNA topoisomerase II/histidine kinase"/>
    <property type="match status" value="1"/>
</dbReference>
<dbReference type="Pfam" id="PF02895">
    <property type="entry name" value="H-kinase_dim"/>
    <property type="match status" value="1"/>
</dbReference>
<dbReference type="Pfam" id="PF01627">
    <property type="entry name" value="Hpt"/>
    <property type="match status" value="1"/>
</dbReference>
<dbReference type="SMART" id="SM00260">
    <property type="entry name" value="CheW"/>
    <property type="match status" value="1"/>
</dbReference>
<evidence type="ECO:0000256" key="10">
    <source>
        <dbReference type="ARBA" id="ARBA00023012"/>
    </source>
</evidence>
<dbReference type="PANTHER" id="PTHR43395">
    <property type="entry name" value="SENSOR HISTIDINE KINASE CHEA"/>
    <property type="match status" value="1"/>
</dbReference>
<dbReference type="InterPro" id="IPR005467">
    <property type="entry name" value="His_kinase_dom"/>
</dbReference>
<evidence type="ECO:0000256" key="4">
    <source>
        <dbReference type="ARBA" id="ARBA00022500"/>
    </source>
</evidence>
<dbReference type="InterPro" id="IPR004358">
    <property type="entry name" value="Sig_transdc_His_kin-like_C"/>
</dbReference>
<dbReference type="Gene3D" id="3.30.565.10">
    <property type="entry name" value="Histidine kinase-like ATPase, C-terminal domain"/>
    <property type="match status" value="1"/>
</dbReference>
<dbReference type="SUPFAM" id="SSF50341">
    <property type="entry name" value="CheW-like"/>
    <property type="match status" value="1"/>
</dbReference>
<dbReference type="PRINTS" id="PR00344">
    <property type="entry name" value="BCTRLSENSOR"/>
</dbReference>
<keyword evidence="4" id="KW-0145">Chemotaxis</keyword>
<dbReference type="InterPro" id="IPR037052">
    <property type="entry name" value="CheA-like_P2_sf"/>
</dbReference>
<dbReference type="InterPro" id="IPR037006">
    <property type="entry name" value="CheA-like_homodim_sf"/>
</dbReference>
<dbReference type="InterPro" id="IPR036061">
    <property type="entry name" value="CheW-like_dom_sf"/>
</dbReference>
<gene>
    <name evidence="16" type="ORF">ACFFSY_04140</name>
</gene>
<feature type="compositionally biased region" description="Gly residues" evidence="12">
    <location>
        <begin position="128"/>
        <end position="150"/>
    </location>
</feature>
<dbReference type="Pfam" id="PF07194">
    <property type="entry name" value="P2"/>
    <property type="match status" value="1"/>
</dbReference>
<dbReference type="SMART" id="SM01231">
    <property type="entry name" value="H-kinase_dim"/>
    <property type="match status" value="1"/>
</dbReference>
<reference evidence="16 17" key="1">
    <citation type="submission" date="2024-09" db="EMBL/GenBank/DDBJ databases">
        <authorList>
            <person name="Sun Q."/>
            <person name="Mori K."/>
        </authorList>
    </citation>
    <scope>NUCLEOTIDE SEQUENCE [LARGE SCALE GENOMIC DNA]</scope>
    <source>
        <strain evidence="16 17">TISTR 2452</strain>
    </source>
</reference>
<dbReference type="RefSeq" id="WP_377490301.1">
    <property type="nucleotide sequence ID" value="NZ_JBHMDO010000008.1"/>
</dbReference>
<dbReference type="SUPFAM" id="SSF47226">
    <property type="entry name" value="Histidine-containing phosphotransfer domain, HPT domain"/>
    <property type="match status" value="1"/>
</dbReference>
<dbReference type="Pfam" id="PF02518">
    <property type="entry name" value="HATPase_c"/>
    <property type="match status" value="1"/>
</dbReference>
<dbReference type="InterPro" id="IPR035891">
    <property type="entry name" value="CheY-binding_CheA"/>
</dbReference>
<dbReference type="PANTHER" id="PTHR43395:SF1">
    <property type="entry name" value="CHEMOTAXIS PROTEIN CHEA"/>
    <property type="match status" value="1"/>
</dbReference>
<dbReference type="InterPro" id="IPR008207">
    <property type="entry name" value="Sig_transdc_His_kin_Hpt_dom"/>
</dbReference>
<dbReference type="InterPro" id="IPR036097">
    <property type="entry name" value="HisK_dim/P_sf"/>
</dbReference>
<dbReference type="CDD" id="cd00088">
    <property type="entry name" value="HPT"/>
    <property type="match status" value="1"/>
</dbReference>
<evidence type="ECO:0000259" key="15">
    <source>
        <dbReference type="PROSITE" id="PS50894"/>
    </source>
</evidence>
<dbReference type="Gene3D" id="1.10.287.560">
    <property type="entry name" value="Histidine kinase CheA-like, homodimeric domain"/>
    <property type="match status" value="1"/>
</dbReference>
<evidence type="ECO:0000256" key="9">
    <source>
        <dbReference type="ARBA" id="ARBA00022840"/>
    </source>
</evidence>
<dbReference type="PROSITE" id="PS50109">
    <property type="entry name" value="HIS_KIN"/>
    <property type="match status" value="1"/>
</dbReference>
<dbReference type="Gene3D" id="3.30.70.1110">
    <property type="entry name" value="Histidine kinase CheA-like, P2 response regulator-binding domain"/>
    <property type="match status" value="1"/>
</dbReference>
<organism evidence="16 17">
    <name type="scientific">Paenibacillus aurantiacus</name>
    <dbReference type="NCBI Taxonomy" id="1936118"/>
    <lineage>
        <taxon>Bacteria</taxon>
        <taxon>Bacillati</taxon>
        <taxon>Bacillota</taxon>
        <taxon>Bacilli</taxon>
        <taxon>Bacillales</taxon>
        <taxon>Paenibacillaceae</taxon>
        <taxon>Paenibacillus</taxon>
    </lineage>
</organism>
<evidence type="ECO:0000256" key="11">
    <source>
        <dbReference type="PROSITE-ProRule" id="PRU00110"/>
    </source>
</evidence>
<keyword evidence="9" id="KW-0067">ATP-binding</keyword>
<dbReference type="InterPro" id="IPR002545">
    <property type="entry name" value="CheW-lke_dom"/>
</dbReference>
<dbReference type="InterPro" id="IPR036890">
    <property type="entry name" value="HATPase_C_sf"/>
</dbReference>